<protein>
    <submittedName>
        <fullName evidence="1">T9SS type A sorting domain-containing protein</fullName>
    </submittedName>
</protein>
<dbReference type="Proteomes" id="UP000886047">
    <property type="component" value="Unassembled WGS sequence"/>
</dbReference>
<gene>
    <name evidence="1" type="ORF">ENN90_01030</name>
</gene>
<dbReference type="NCBIfam" id="TIGR04183">
    <property type="entry name" value="Por_Secre_tail"/>
    <property type="match status" value="1"/>
</dbReference>
<name>A0A831LPC6_9BACT</name>
<proteinExistence type="predicted"/>
<accession>A0A831LPC6</accession>
<comment type="caution">
    <text evidence="1">The sequence shown here is derived from an EMBL/GenBank/DDBJ whole genome shotgun (WGS) entry which is preliminary data.</text>
</comment>
<organism evidence="1">
    <name type="scientific">Mariniphaga anaerophila</name>
    <dbReference type="NCBI Taxonomy" id="1484053"/>
    <lineage>
        <taxon>Bacteria</taxon>
        <taxon>Pseudomonadati</taxon>
        <taxon>Bacteroidota</taxon>
        <taxon>Bacteroidia</taxon>
        <taxon>Marinilabiliales</taxon>
        <taxon>Prolixibacteraceae</taxon>
        <taxon>Mariniphaga</taxon>
    </lineage>
</organism>
<dbReference type="EMBL" id="DSDK01000059">
    <property type="protein sequence ID" value="HDR50192.1"/>
    <property type="molecule type" value="Genomic_DNA"/>
</dbReference>
<dbReference type="InterPro" id="IPR026444">
    <property type="entry name" value="Secre_tail"/>
</dbReference>
<feature type="non-terminal residue" evidence="1">
    <location>
        <position position="1"/>
    </location>
</feature>
<sequence>QNGIILNVSDCPPGQYVLRLVFGNKTETRKVVIQ</sequence>
<evidence type="ECO:0000313" key="1">
    <source>
        <dbReference type="EMBL" id="HDR50192.1"/>
    </source>
</evidence>
<reference evidence="1" key="1">
    <citation type="journal article" date="2020" name="mSystems">
        <title>Genome- and Community-Level Interaction Insights into Carbon Utilization and Element Cycling Functions of Hydrothermarchaeota in Hydrothermal Sediment.</title>
        <authorList>
            <person name="Zhou Z."/>
            <person name="Liu Y."/>
            <person name="Xu W."/>
            <person name="Pan J."/>
            <person name="Luo Z.H."/>
            <person name="Li M."/>
        </authorList>
    </citation>
    <scope>NUCLEOTIDE SEQUENCE [LARGE SCALE GENOMIC DNA]</scope>
    <source>
        <strain evidence="1">SpSt-1217</strain>
    </source>
</reference>
<dbReference type="AlphaFoldDB" id="A0A831LPC6"/>